<evidence type="ECO:0000256" key="2">
    <source>
        <dbReference type="SAM" id="Phobius"/>
    </source>
</evidence>
<feature type="compositionally biased region" description="Polar residues" evidence="1">
    <location>
        <begin position="330"/>
        <end position="347"/>
    </location>
</feature>
<organism evidence="4 5">
    <name type="scientific">Mortierella alpina</name>
    <name type="common">Oleaginous fungus</name>
    <name type="synonym">Mortierella renispora</name>
    <dbReference type="NCBI Taxonomy" id="64518"/>
    <lineage>
        <taxon>Eukaryota</taxon>
        <taxon>Fungi</taxon>
        <taxon>Fungi incertae sedis</taxon>
        <taxon>Mucoromycota</taxon>
        <taxon>Mortierellomycotina</taxon>
        <taxon>Mortierellomycetes</taxon>
        <taxon>Mortierellales</taxon>
        <taxon>Mortierellaceae</taxon>
        <taxon>Mortierella</taxon>
    </lineage>
</organism>
<feature type="transmembrane region" description="Helical" evidence="2">
    <location>
        <begin position="397"/>
        <end position="417"/>
    </location>
</feature>
<evidence type="ECO:0000313" key="4">
    <source>
        <dbReference type="EMBL" id="KAG9320051.1"/>
    </source>
</evidence>
<dbReference type="Proteomes" id="UP000717515">
    <property type="component" value="Unassembled WGS sequence"/>
</dbReference>
<dbReference type="EMBL" id="JAIFTL010000335">
    <property type="protein sequence ID" value="KAG9320051.1"/>
    <property type="molecule type" value="Genomic_DNA"/>
</dbReference>
<gene>
    <name evidence="4" type="ORF">KVV02_007284</name>
</gene>
<comment type="caution">
    <text evidence="4">The sequence shown here is derived from an EMBL/GenBank/DDBJ whole genome shotgun (WGS) entry which is preliminary data.</text>
</comment>
<feature type="transmembrane region" description="Helical" evidence="2">
    <location>
        <begin position="369"/>
        <end position="390"/>
    </location>
</feature>
<proteinExistence type="predicted"/>
<dbReference type="AlphaFoldDB" id="A0A9P8A054"/>
<keyword evidence="2" id="KW-1133">Transmembrane helix</keyword>
<accession>A0A9P8A054</accession>
<evidence type="ECO:0000256" key="1">
    <source>
        <dbReference type="SAM" id="MobiDB-lite"/>
    </source>
</evidence>
<protein>
    <submittedName>
        <fullName evidence="4">Uncharacterized protein</fullName>
    </submittedName>
</protein>
<reference evidence="4" key="1">
    <citation type="submission" date="2021-07" db="EMBL/GenBank/DDBJ databases">
        <title>Draft genome of Mortierella alpina, strain LL118, isolated from an aspen leaf litter sample.</title>
        <authorList>
            <person name="Yang S."/>
            <person name="Vinatzer B.A."/>
        </authorList>
    </citation>
    <scope>NUCLEOTIDE SEQUENCE</scope>
    <source>
        <strain evidence="4">LL118</strain>
    </source>
</reference>
<keyword evidence="2" id="KW-0472">Membrane</keyword>
<feature type="signal peptide" evidence="3">
    <location>
        <begin position="1"/>
        <end position="22"/>
    </location>
</feature>
<evidence type="ECO:0000313" key="5">
    <source>
        <dbReference type="Proteomes" id="UP000717515"/>
    </source>
</evidence>
<feature type="compositionally biased region" description="Low complexity" evidence="1">
    <location>
        <begin position="263"/>
        <end position="275"/>
    </location>
</feature>
<feature type="region of interest" description="Disordered" evidence="1">
    <location>
        <begin position="254"/>
        <end position="349"/>
    </location>
</feature>
<sequence>MLPLALSLSLVCLALGPSFTFALPAPPPASQLTERPFDIRQKWESNEVNCIQILNPAPGAAYYPGCFVRMIYGTAGCEGFTATGPLEIHLYNNPEMREGRISYDYHEVIADGLSNDENQFLWNIPSDEEAKLDSVRKVADYYVRIETNSQDGVRLVGNAGPFAIYPDTETSGLRRRNGEDPVAASELLNGSTQPAADLGAEYALRPARGPNAAPGPMIDAPTIVPPSAHEANPGTPEVLSPVVSEPMIDAPNTVPPSAPEANPVTEEVPSSVVSTVPPPQANIPSETVETPKPIDGGDTVSPSHNTMLPDLNNTDGIISQEPVPLDKVTTPESEVSTSEDQPPQGNQDEVMVRPPITEISHRSLIPSKFILVSAIGAGAVGLGIVGGNLFGQFGAAVGAVIGGIIGGLAVILSFVGVPV</sequence>
<keyword evidence="3" id="KW-0732">Signal</keyword>
<feature type="compositionally biased region" description="Polar residues" evidence="1">
    <location>
        <begin position="300"/>
        <end position="317"/>
    </location>
</feature>
<evidence type="ECO:0000256" key="3">
    <source>
        <dbReference type="SAM" id="SignalP"/>
    </source>
</evidence>
<keyword evidence="2" id="KW-0812">Transmembrane</keyword>
<feature type="chain" id="PRO_5040480285" evidence="3">
    <location>
        <begin position="23"/>
        <end position="419"/>
    </location>
</feature>
<name>A0A9P8A054_MORAP</name>